<evidence type="ECO:0000313" key="2">
    <source>
        <dbReference type="Proteomes" id="UP000179807"/>
    </source>
</evidence>
<dbReference type="VEuPathDB" id="TrichDB:TRFO_32719"/>
<protein>
    <submittedName>
        <fullName evidence="1">Uncharacterized protein</fullName>
    </submittedName>
</protein>
<name>A0A1J4JPD0_9EUKA</name>
<dbReference type="AlphaFoldDB" id="A0A1J4JPD0"/>
<dbReference type="EMBL" id="MLAK01000948">
    <property type="protein sequence ID" value="OHT00602.1"/>
    <property type="molecule type" value="Genomic_DNA"/>
</dbReference>
<dbReference type="GeneID" id="94843352"/>
<evidence type="ECO:0000313" key="1">
    <source>
        <dbReference type="EMBL" id="OHT00602.1"/>
    </source>
</evidence>
<comment type="caution">
    <text evidence="1">The sequence shown here is derived from an EMBL/GenBank/DDBJ whole genome shotgun (WGS) entry which is preliminary data.</text>
</comment>
<dbReference type="RefSeq" id="XP_068353738.1">
    <property type="nucleotide sequence ID" value="XM_068508648.1"/>
</dbReference>
<dbReference type="Proteomes" id="UP000179807">
    <property type="component" value="Unassembled WGS sequence"/>
</dbReference>
<gene>
    <name evidence="1" type="ORF">TRFO_32719</name>
</gene>
<proteinExistence type="predicted"/>
<sequence length="278" mass="32207">MSKITNTQQKKTLNVYYQSILQKLKVFDNTSEEAIFLTIMRIFQIEADIKDVFFQDEDGDILILPSIIPDNLSVYVYIRPTYKDHSGNDTIENNNKNKTQKEEAKDSSLLPGFKWDKTNRYLLKENFDLSLSSRTYTQGKLYCKFLIKTMGSPYQAIGLHNADIKHLEMFPESSDDPLYHLTCYDDPPFLVGPSSEVKEFSMFIDMDNSEVTFIQISNGKVVKNEKHKIQFKNVQIIGYSKHGFIQIIEKGSSPIPSFLENRKSINPRESEFIFTNDF</sequence>
<accession>A0A1J4JPD0</accession>
<reference evidence="1" key="1">
    <citation type="submission" date="2016-10" db="EMBL/GenBank/DDBJ databases">
        <authorList>
            <person name="Benchimol M."/>
            <person name="Almeida L.G."/>
            <person name="Vasconcelos A.T."/>
            <person name="Perreira-Neves A."/>
            <person name="Rosa I.A."/>
            <person name="Tasca T."/>
            <person name="Bogo M.R."/>
            <person name="de Souza W."/>
        </authorList>
    </citation>
    <scope>NUCLEOTIDE SEQUENCE [LARGE SCALE GENOMIC DNA]</scope>
    <source>
        <strain evidence="1">K</strain>
    </source>
</reference>
<keyword evidence="2" id="KW-1185">Reference proteome</keyword>
<organism evidence="1 2">
    <name type="scientific">Tritrichomonas foetus</name>
    <dbReference type="NCBI Taxonomy" id="1144522"/>
    <lineage>
        <taxon>Eukaryota</taxon>
        <taxon>Metamonada</taxon>
        <taxon>Parabasalia</taxon>
        <taxon>Tritrichomonadida</taxon>
        <taxon>Tritrichomonadidae</taxon>
        <taxon>Tritrichomonas</taxon>
    </lineage>
</organism>